<keyword evidence="1" id="KW-0862">Zinc</keyword>
<evidence type="ECO:0000259" key="5">
    <source>
        <dbReference type="PROSITE" id="PS50158"/>
    </source>
</evidence>
<dbReference type="InterPro" id="IPR000504">
    <property type="entry name" value="RRM_dom"/>
</dbReference>
<organism evidence="6 7">
    <name type="scientific">Lichtheimia ornata</name>
    <dbReference type="NCBI Taxonomy" id="688661"/>
    <lineage>
        <taxon>Eukaryota</taxon>
        <taxon>Fungi</taxon>
        <taxon>Fungi incertae sedis</taxon>
        <taxon>Mucoromycota</taxon>
        <taxon>Mucoromycotina</taxon>
        <taxon>Mucoromycetes</taxon>
        <taxon>Mucorales</taxon>
        <taxon>Lichtheimiaceae</taxon>
        <taxon>Lichtheimia</taxon>
    </lineage>
</organism>
<feature type="compositionally biased region" description="Gly residues" evidence="3">
    <location>
        <begin position="142"/>
        <end position="152"/>
    </location>
</feature>
<comment type="caution">
    <text evidence="6">The sequence shown here is derived from an EMBL/GenBank/DDBJ whole genome shotgun (WGS) entry which is preliminary data.</text>
</comment>
<dbReference type="RefSeq" id="XP_058346551.1">
    <property type="nucleotide sequence ID" value="XM_058482527.1"/>
</dbReference>
<dbReference type="GO" id="GO:0008270">
    <property type="term" value="F:zinc ion binding"/>
    <property type="evidence" value="ECO:0007669"/>
    <property type="project" value="UniProtKB-KW"/>
</dbReference>
<dbReference type="InterPro" id="IPR035979">
    <property type="entry name" value="RBD_domain_sf"/>
</dbReference>
<feature type="compositionally biased region" description="Basic and acidic residues" evidence="3">
    <location>
        <begin position="107"/>
        <end position="140"/>
    </location>
</feature>
<feature type="domain" description="RRM" evidence="4">
    <location>
        <begin position="1"/>
        <end position="66"/>
    </location>
</feature>
<dbReference type="SUPFAM" id="SSF54928">
    <property type="entry name" value="RNA-binding domain, RBD"/>
    <property type="match status" value="1"/>
</dbReference>
<reference evidence="6 7" key="1">
    <citation type="submission" date="2023-03" db="EMBL/GenBank/DDBJ databases">
        <title>Genome sequence of Lichtheimia ornata CBS 291.66.</title>
        <authorList>
            <person name="Mohabir J.T."/>
            <person name="Shea T.P."/>
            <person name="Kurbessoian T."/>
            <person name="Berby B."/>
            <person name="Fontaine J."/>
            <person name="Livny J."/>
            <person name="Gnirke A."/>
            <person name="Stajich J.E."/>
            <person name="Cuomo C.A."/>
        </authorList>
    </citation>
    <scope>NUCLEOTIDE SEQUENCE [LARGE SCALE GENOMIC DNA]</scope>
    <source>
        <strain evidence="6">CBS 291.66</strain>
    </source>
</reference>
<protein>
    <submittedName>
        <fullName evidence="6">Uncharacterized protein</fullName>
    </submittedName>
</protein>
<name>A0AAD7V946_9FUNG</name>
<dbReference type="SMART" id="SM00343">
    <property type="entry name" value="ZnF_C2HC"/>
    <property type="match status" value="1"/>
</dbReference>
<dbReference type="InterPro" id="IPR050907">
    <property type="entry name" value="SRSF"/>
</dbReference>
<feature type="domain" description="CCHC-type" evidence="5">
    <location>
        <begin position="76"/>
        <end position="91"/>
    </location>
</feature>
<evidence type="ECO:0000256" key="2">
    <source>
        <dbReference type="PROSITE-ProRule" id="PRU00176"/>
    </source>
</evidence>
<evidence type="ECO:0000259" key="4">
    <source>
        <dbReference type="PROSITE" id="PS50102"/>
    </source>
</evidence>
<proteinExistence type="predicted"/>
<dbReference type="PROSITE" id="PS50102">
    <property type="entry name" value="RRM"/>
    <property type="match status" value="1"/>
</dbReference>
<dbReference type="Gene3D" id="3.30.70.330">
    <property type="match status" value="1"/>
</dbReference>
<dbReference type="Proteomes" id="UP001234581">
    <property type="component" value="Unassembled WGS sequence"/>
</dbReference>
<dbReference type="Gene3D" id="4.10.60.10">
    <property type="entry name" value="Zinc finger, CCHC-type"/>
    <property type="match status" value="1"/>
</dbReference>
<evidence type="ECO:0000256" key="3">
    <source>
        <dbReference type="SAM" id="MobiDB-lite"/>
    </source>
</evidence>
<dbReference type="InterPro" id="IPR012677">
    <property type="entry name" value="Nucleotide-bd_a/b_plait_sf"/>
</dbReference>
<sequence length="186" mass="21864">MALFIGRIPKSMSTRELEGIFNKYGKITRLDLKTDFGFIEFEDKRDAEDAMNQVNGKELVVEWARNGGKRPNENECFNCGREGHWAKDCREKPRDGRYRNNGRGRSPRRDYGRDSRRGKDYDRRDRDRDYRRRDDREASPRRGGGGGGGGGDNYYDRPRRERRDRGGDRNDRGDRNGEKDRYDSNN</sequence>
<dbReference type="AlphaFoldDB" id="A0AAD7V946"/>
<dbReference type="Pfam" id="PF00098">
    <property type="entry name" value="zf-CCHC"/>
    <property type="match status" value="1"/>
</dbReference>
<evidence type="ECO:0000313" key="7">
    <source>
        <dbReference type="Proteomes" id="UP001234581"/>
    </source>
</evidence>
<dbReference type="SUPFAM" id="SSF57756">
    <property type="entry name" value="Retrovirus zinc finger-like domains"/>
    <property type="match status" value="1"/>
</dbReference>
<dbReference type="EMBL" id="JARTCD010000007">
    <property type="protein sequence ID" value="KAJ8661638.1"/>
    <property type="molecule type" value="Genomic_DNA"/>
</dbReference>
<keyword evidence="1" id="KW-0863">Zinc-finger</keyword>
<dbReference type="InterPro" id="IPR001878">
    <property type="entry name" value="Znf_CCHC"/>
</dbReference>
<dbReference type="Pfam" id="PF00076">
    <property type="entry name" value="RRM_1"/>
    <property type="match status" value="1"/>
</dbReference>
<dbReference type="InterPro" id="IPR036875">
    <property type="entry name" value="Znf_CCHC_sf"/>
</dbReference>
<feature type="compositionally biased region" description="Basic and acidic residues" evidence="3">
    <location>
        <begin position="154"/>
        <end position="186"/>
    </location>
</feature>
<feature type="compositionally biased region" description="Basic and acidic residues" evidence="3">
    <location>
        <begin position="86"/>
        <end position="98"/>
    </location>
</feature>
<evidence type="ECO:0000256" key="1">
    <source>
        <dbReference type="PROSITE-ProRule" id="PRU00047"/>
    </source>
</evidence>
<dbReference type="PANTHER" id="PTHR23147">
    <property type="entry name" value="SERINE/ARGININE RICH SPLICING FACTOR"/>
    <property type="match status" value="1"/>
</dbReference>
<feature type="region of interest" description="Disordered" evidence="3">
    <location>
        <begin position="86"/>
        <end position="186"/>
    </location>
</feature>
<accession>A0AAD7V946</accession>
<evidence type="ECO:0000313" key="6">
    <source>
        <dbReference type="EMBL" id="KAJ8661638.1"/>
    </source>
</evidence>
<keyword evidence="2" id="KW-0694">RNA-binding</keyword>
<gene>
    <name evidence="6" type="ORF">O0I10_002445</name>
</gene>
<dbReference type="GeneID" id="83209862"/>
<dbReference type="GO" id="GO:0003723">
    <property type="term" value="F:RNA binding"/>
    <property type="evidence" value="ECO:0007669"/>
    <property type="project" value="UniProtKB-UniRule"/>
</dbReference>
<dbReference type="PROSITE" id="PS50158">
    <property type="entry name" value="ZF_CCHC"/>
    <property type="match status" value="1"/>
</dbReference>
<keyword evidence="7" id="KW-1185">Reference proteome</keyword>
<keyword evidence="1" id="KW-0479">Metal-binding</keyword>
<dbReference type="SMART" id="SM00360">
    <property type="entry name" value="RRM"/>
    <property type="match status" value="1"/>
</dbReference>